<evidence type="ECO:0000256" key="1">
    <source>
        <dbReference type="SAM" id="MobiDB-lite"/>
    </source>
</evidence>
<feature type="compositionally biased region" description="Polar residues" evidence="1">
    <location>
        <begin position="105"/>
        <end position="117"/>
    </location>
</feature>
<feature type="compositionally biased region" description="Basic and acidic residues" evidence="1">
    <location>
        <begin position="80"/>
        <end position="102"/>
    </location>
</feature>
<keyword evidence="2" id="KW-0472">Membrane</keyword>
<dbReference type="OrthoDB" id="4748696at2759"/>
<sequence length="117" mass="12880">MITAPPSSTQDASSGTTTLPQKTCDSHLHCSGPSLGHLQYISHRDTWIVSSVLVGTAIIVAVFLFFWCRRRRKAKKRAERGKDRDEGVSNENGEGKWKEVDGMSRTCSSRVSSPDKG</sequence>
<dbReference type="Proteomes" id="UP000054516">
    <property type="component" value="Unassembled WGS sequence"/>
</dbReference>
<evidence type="ECO:0000313" key="3">
    <source>
        <dbReference type="EMBL" id="GAW25563.1"/>
    </source>
</evidence>
<organism evidence="3">
    <name type="scientific">Rosellinia necatrix</name>
    <name type="common">White root-rot fungus</name>
    <dbReference type="NCBI Taxonomy" id="77044"/>
    <lineage>
        <taxon>Eukaryota</taxon>
        <taxon>Fungi</taxon>
        <taxon>Dikarya</taxon>
        <taxon>Ascomycota</taxon>
        <taxon>Pezizomycotina</taxon>
        <taxon>Sordariomycetes</taxon>
        <taxon>Xylariomycetidae</taxon>
        <taxon>Xylariales</taxon>
        <taxon>Xylariaceae</taxon>
        <taxon>Rosellinia</taxon>
    </lineage>
</organism>
<accession>A0A1S8A681</accession>
<feature type="region of interest" description="Disordered" evidence="1">
    <location>
        <begin position="1"/>
        <end position="21"/>
    </location>
</feature>
<feature type="transmembrane region" description="Helical" evidence="2">
    <location>
        <begin position="47"/>
        <end position="67"/>
    </location>
</feature>
<dbReference type="EMBL" id="DF977454">
    <property type="protein sequence ID" value="GAW25563.1"/>
    <property type="molecule type" value="Genomic_DNA"/>
</dbReference>
<keyword evidence="4" id="KW-1185">Reference proteome</keyword>
<keyword evidence="2" id="KW-0812">Transmembrane</keyword>
<evidence type="ECO:0000256" key="2">
    <source>
        <dbReference type="SAM" id="Phobius"/>
    </source>
</evidence>
<gene>
    <name evidence="3" type="ORF">SAMD00023353_0900450</name>
</gene>
<name>A0A1S8A681_ROSNE</name>
<evidence type="ECO:0000313" key="4">
    <source>
        <dbReference type="Proteomes" id="UP000054516"/>
    </source>
</evidence>
<reference evidence="3" key="1">
    <citation type="submission" date="2016-03" db="EMBL/GenBank/DDBJ databases">
        <title>Draft genome sequence of Rosellinia necatrix.</title>
        <authorList>
            <person name="Kanematsu S."/>
        </authorList>
    </citation>
    <scope>NUCLEOTIDE SEQUENCE [LARGE SCALE GENOMIC DNA]</scope>
    <source>
        <strain evidence="3">W97</strain>
    </source>
</reference>
<feature type="region of interest" description="Disordered" evidence="1">
    <location>
        <begin position="75"/>
        <end position="117"/>
    </location>
</feature>
<keyword evidence="2" id="KW-1133">Transmembrane helix</keyword>
<protein>
    <submittedName>
        <fullName evidence="3">Uncharacterized protein</fullName>
    </submittedName>
</protein>
<dbReference type="AlphaFoldDB" id="A0A1S8A681"/>
<proteinExistence type="predicted"/>